<evidence type="ECO:0000313" key="2">
    <source>
        <dbReference type="EMBL" id="SDG38199.1"/>
    </source>
</evidence>
<dbReference type="Gene3D" id="3.40.50.150">
    <property type="entry name" value="Vaccinia Virus protein VP39"/>
    <property type="match status" value="1"/>
</dbReference>
<keyword evidence="2" id="KW-0808">Transferase</keyword>
<dbReference type="InterPro" id="IPR006342">
    <property type="entry name" value="FkbM_mtfrase"/>
</dbReference>
<gene>
    <name evidence="2" type="ORF">SAMN05216218_12910</name>
</gene>
<dbReference type="EMBL" id="FNBK01000029">
    <property type="protein sequence ID" value="SDG38199.1"/>
    <property type="molecule type" value="Genomic_DNA"/>
</dbReference>
<dbReference type="RefSeq" id="WP_175452965.1">
    <property type="nucleotide sequence ID" value="NZ_FNBK01000029.1"/>
</dbReference>
<feature type="domain" description="Methyltransferase FkbM" evidence="1">
    <location>
        <begin position="29"/>
        <end position="113"/>
    </location>
</feature>
<dbReference type="Proteomes" id="UP000199076">
    <property type="component" value="Unassembled WGS sequence"/>
</dbReference>
<protein>
    <submittedName>
        <fullName evidence="2">Methyltransferase, FkbM family</fullName>
    </submittedName>
</protein>
<organism evidence="2 3">
    <name type="scientific">Halorientalis regularis</name>
    <dbReference type="NCBI Taxonomy" id="660518"/>
    <lineage>
        <taxon>Archaea</taxon>
        <taxon>Methanobacteriati</taxon>
        <taxon>Methanobacteriota</taxon>
        <taxon>Stenosarchaea group</taxon>
        <taxon>Halobacteria</taxon>
        <taxon>Halobacteriales</taxon>
        <taxon>Haloarculaceae</taxon>
        <taxon>Halorientalis</taxon>
    </lineage>
</organism>
<dbReference type="AlphaFoldDB" id="A0A1G7TU06"/>
<reference evidence="3" key="1">
    <citation type="submission" date="2016-10" db="EMBL/GenBank/DDBJ databases">
        <authorList>
            <person name="Varghese N."/>
            <person name="Submissions S."/>
        </authorList>
    </citation>
    <scope>NUCLEOTIDE SEQUENCE [LARGE SCALE GENOMIC DNA]</scope>
    <source>
        <strain evidence="3">IBRC-M 10760</strain>
    </source>
</reference>
<dbReference type="GO" id="GO:0008168">
    <property type="term" value="F:methyltransferase activity"/>
    <property type="evidence" value="ECO:0007669"/>
    <property type="project" value="UniProtKB-KW"/>
</dbReference>
<dbReference type="OrthoDB" id="386632at2157"/>
<evidence type="ECO:0000313" key="3">
    <source>
        <dbReference type="Proteomes" id="UP000199076"/>
    </source>
</evidence>
<dbReference type="GO" id="GO:0032259">
    <property type="term" value="P:methylation"/>
    <property type="evidence" value="ECO:0007669"/>
    <property type="project" value="UniProtKB-KW"/>
</dbReference>
<accession>A0A1G7TU06</accession>
<evidence type="ECO:0000259" key="1">
    <source>
        <dbReference type="Pfam" id="PF05050"/>
    </source>
</evidence>
<keyword evidence="3" id="KW-1185">Reference proteome</keyword>
<keyword evidence="2" id="KW-0489">Methyltransferase</keyword>
<dbReference type="InterPro" id="IPR029063">
    <property type="entry name" value="SAM-dependent_MTases_sf"/>
</dbReference>
<name>A0A1G7TU06_9EURY</name>
<dbReference type="Pfam" id="PF05050">
    <property type="entry name" value="Methyltransf_21"/>
    <property type="match status" value="1"/>
</dbReference>
<dbReference type="SUPFAM" id="SSF53335">
    <property type="entry name" value="S-adenosyl-L-methionine-dependent methyltransferases"/>
    <property type="match status" value="1"/>
</dbReference>
<proteinExistence type="predicted"/>
<sequence>MAVADRVDHVRSFDPDQDRLSLLERSIDYNGYDNFTTYQTEVDSLDDYLDDGQPDIILMDIDGWEHEVITSSPDTIAAEPIWLIELHTDQPDVPDEKLNPHEVVEHLQNHGYETEEFAHRGSYDPFGRERDDLNAWHVLATPTE</sequence>